<dbReference type="InterPro" id="IPR001915">
    <property type="entry name" value="Peptidase_M48"/>
</dbReference>
<keyword evidence="4 6" id="KW-0862">Zinc</keyword>
<proteinExistence type="inferred from homology"/>
<feature type="domain" description="Peptidase M48" evidence="8">
    <location>
        <begin position="61"/>
        <end position="234"/>
    </location>
</feature>
<comment type="cofactor">
    <cofactor evidence="6">
        <name>Zn(2+)</name>
        <dbReference type="ChEBI" id="CHEBI:29105"/>
    </cofactor>
    <text evidence="6">Binds 1 zinc ion per subunit.</text>
</comment>
<dbReference type="Pfam" id="PF01435">
    <property type="entry name" value="Peptidase_M48"/>
    <property type="match status" value="1"/>
</dbReference>
<keyword evidence="2" id="KW-0479">Metal-binding</keyword>
<evidence type="ECO:0000256" key="2">
    <source>
        <dbReference type="ARBA" id="ARBA00022723"/>
    </source>
</evidence>
<evidence type="ECO:0000256" key="1">
    <source>
        <dbReference type="ARBA" id="ARBA00022670"/>
    </source>
</evidence>
<keyword evidence="5 6" id="KW-0482">Metalloprotease</keyword>
<reference evidence="9 10" key="1">
    <citation type="submission" date="2018-05" db="EMBL/GenBank/DDBJ databases">
        <title>Genomic Encyclopedia of Type Strains, Phase IV (KMG-IV): sequencing the most valuable type-strain genomes for metagenomic binning, comparative biology and taxonomic classification.</title>
        <authorList>
            <person name="Goeker M."/>
        </authorList>
    </citation>
    <scope>NUCLEOTIDE SEQUENCE [LARGE SCALE GENOMIC DNA]</scope>
    <source>
        <strain evidence="9 10">DSM 23606</strain>
    </source>
</reference>
<evidence type="ECO:0000313" key="10">
    <source>
        <dbReference type="Proteomes" id="UP000246569"/>
    </source>
</evidence>
<dbReference type="GO" id="GO:0051603">
    <property type="term" value="P:proteolysis involved in protein catabolic process"/>
    <property type="evidence" value="ECO:0007669"/>
    <property type="project" value="TreeGrafter"/>
</dbReference>
<organism evidence="9 10">
    <name type="scientific">Plasticicumulans acidivorans</name>
    <dbReference type="NCBI Taxonomy" id="886464"/>
    <lineage>
        <taxon>Bacteria</taxon>
        <taxon>Pseudomonadati</taxon>
        <taxon>Pseudomonadota</taxon>
        <taxon>Gammaproteobacteria</taxon>
        <taxon>Candidatus Competibacteraceae</taxon>
        <taxon>Plasticicumulans</taxon>
    </lineage>
</organism>
<evidence type="ECO:0000256" key="3">
    <source>
        <dbReference type="ARBA" id="ARBA00022801"/>
    </source>
</evidence>
<dbReference type="AlphaFoldDB" id="A0A317N206"/>
<protein>
    <submittedName>
        <fullName evidence="9">Peptidase M48-like protein</fullName>
    </submittedName>
</protein>
<evidence type="ECO:0000313" key="9">
    <source>
        <dbReference type="EMBL" id="PWV65938.1"/>
    </source>
</evidence>
<feature type="chain" id="PRO_5016359779" evidence="7">
    <location>
        <begin position="19"/>
        <end position="266"/>
    </location>
</feature>
<keyword evidence="3 6" id="KW-0378">Hydrolase</keyword>
<evidence type="ECO:0000256" key="4">
    <source>
        <dbReference type="ARBA" id="ARBA00022833"/>
    </source>
</evidence>
<dbReference type="GO" id="GO:0004222">
    <property type="term" value="F:metalloendopeptidase activity"/>
    <property type="evidence" value="ECO:0007669"/>
    <property type="project" value="InterPro"/>
</dbReference>
<evidence type="ECO:0000256" key="5">
    <source>
        <dbReference type="ARBA" id="ARBA00023049"/>
    </source>
</evidence>
<sequence length="266" mass="28312">MRTYLPLLAAALLLGACAGQGESTDLRPRSVLTPQQLETTAREATDQLRDTQPLLRERETNSYVRCVADALIRALPGDPGNWRVTVFIDNSPNAFALPGGDIGLTAGLLRVLDNQDRLAAVIAHMIAHQQAGDISARAAEHPLPLGTPVSRETLGVLGVGPSLGTLQPFDAAQEATADQTALQLMGRAGFNPAAAEHAWKALQAERALAAAGNGTTPEILTMHPADHGRLSALASVPPQAIQDFDNRRLRNQRPECGGREPGEYTF</sequence>
<name>A0A317N206_9GAMM</name>
<keyword evidence="10" id="KW-1185">Reference proteome</keyword>
<evidence type="ECO:0000256" key="6">
    <source>
        <dbReference type="RuleBase" id="RU003983"/>
    </source>
</evidence>
<dbReference type="GO" id="GO:0016020">
    <property type="term" value="C:membrane"/>
    <property type="evidence" value="ECO:0007669"/>
    <property type="project" value="TreeGrafter"/>
</dbReference>
<feature type="signal peptide" evidence="7">
    <location>
        <begin position="1"/>
        <end position="18"/>
    </location>
</feature>
<comment type="caution">
    <text evidence="9">The sequence shown here is derived from an EMBL/GenBank/DDBJ whole genome shotgun (WGS) entry which is preliminary data.</text>
</comment>
<comment type="similarity">
    <text evidence="6">Belongs to the peptidase M48 family.</text>
</comment>
<accession>A0A317N206</accession>
<dbReference type="PANTHER" id="PTHR22726:SF24">
    <property type="entry name" value="M48 FAMILY METALLOPEPTIDASE"/>
    <property type="match status" value="1"/>
</dbReference>
<dbReference type="GO" id="GO:0046872">
    <property type="term" value="F:metal ion binding"/>
    <property type="evidence" value="ECO:0007669"/>
    <property type="project" value="UniProtKB-KW"/>
</dbReference>
<keyword evidence="1 6" id="KW-0645">Protease</keyword>
<keyword evidence="7" id="KW-0732">Signal</keyword>
<gene>
    <name evidence="9" type="ORF">C7443_101424</name>
</gene>
<dbReference type="PROSITE" id="PS51257">
    <property type="entry name" value="PROKAR_LIPOPROTEIN"/>
    <property type="match status" value="1"/>
</dbReference>
<dbReference type="Proteomes" id="UP000246569">
    <property type="component" value="Unassembled WGS sequence"/>
</dbReference>
<evidence type="ECO:0000256" key="7">
    <source>
        <dbReference type="SAM" id="SignalP"/>
    </source>
</evidence>
<dbReference type="RefSeq" id="WP_170123454.1">
    <property type="nucleotide sequence ID" value="NZ_QGTJ01000001.1"/>
</dbReference>
<evidence type="ECO:0000259" key="8">
    <source>
        <dbReference type="Pfam" id="PF01435"/>
    </source>
</evidence>
<dbReference type="Gene3D" id="3.30.2010.10">
    <property type="entry name" value="Metalloproteases ('zincins'), catalytic domain"/>
    <property type="match status" value="1"/>
</dbReference>
<dbReference type="InterPro" id="IPR051156">
    <property type="entry name" value="Mito/Outer_Membr_Metalloprot"/>
</dbReference>
<dbReference type="EMBL" id="QGTJ01000001">
    <property type="protein sequence ID" value="PWV65938.1"/>
    <property type="molecule type" value="Genomic_DNA"/>
</dbReference>
<dbReference type="PANTHER" id="PTHR22726">
    <property type="entry name" value="METALLOENDOPEPTIDASE OMA1"/>
    <property type="match status" value="1"/>
</dbReference>